<evidence type="ECO:0000313" key="2">
    <source>
        <dbReference type="Proteomes" id="UP000289220"/>
    </source>
</evidence>
<reference evidence="1 2" key="1">
    <citation type="submission" date="2018-11" db="EMBL/GenBank/DDBJ databases">
        <authorList>
            <person name="Peiro R."/>
            <person name="Begona"/>
            <person name="Cbmso G."/>
            <person name="Lopez M."/>
            <person name="Gonzalez S."/>
            <person name="Sacristan E."/>
            <person name="Castillo E."/>
        </authorList>
    </citation>
    <scope>NUCLEOTIDE SEQUENCE [LARGE SCALE GENOMIC DNA]</scope>
    <source>
        <strain evidence="1">Brev_genome</strain>
    </source>
</reference>
<dbReference type="AlphaFoldDB" id="A0A7Z8Y5F4"/>
<evidence type="ECO:0000313" key="1">
    <source>
        <dbReference type="EMBL" id="VDC51025.1"/>
    </source>
</evidence>
<proteinExistence type="predicted"/>
<dbReference type="Proteomes" id="UP000289220">
    <property type="component" value="Unassembled WGS sequence"/>
</dbReference>
<dbReference type="EMBL" id="UXHF01000056">
    <property type="protein sequence ID" value="VDC51025.1"/>
    <property type="molecule type" value="Genomic_DNA"/>
</dbReference>
<keyword evidence="2" id="KW-1185">Reference proteome</keyword>
<organism evidence="1 2">
    <name type="scientific">Brevundimonas mediterranea</name>
    <dbReference type="NCBI Taxonomy" id="74329"/>
    <lineage>
        <taxon>Bacteria</taxon>
        <taxon>Pseudomonadati</taxon>
        <taxon>Pseudomonadota</taxon>
        <taxon>Alphaproteobacteria</taxon>
        <taxon>Caulobacterales</taxon>
        <taxon>Caulobacteraceae</taxon>
        <taxon>Brevundimonas</taxon>
    </lineage>
</organism>
<protein>
    <submittedName>
        <fullName evidence="1">Uncharacterized protein</fullName>
    </submittedName>
</protein>
<sequence length="97" mass="9820">MAAGWSPAGVYFVSSRKRPPFFLPSCEGRWGTQSAGAATGSSGVRRGPVTGANIGIFPVSRLKAAAASRTPGSGVCTGLAGLAAAGFGVEERFMNRT</sequence>
<name>A0A7Z8Y5F4_9CAUL</name>
<comment type="caution">
    <text evidence="1">The sequence shown here is derived from an EMBL/GenBank/DDBJ whole genome shotgun (WGS) entry which is preliminary data.</text>
</comment>
<gene>
    <name evidence="1" type="ORF">BREV_BREV_02454</name>
</gene>
<accession>A0A7Z8Y5F4</accession>